<evidence type="ECO:0000313" key="2">
    <source>
        <dbReference type="EMBL" id="KAK1340519.1"/>
    </source>
</evidence>
<proteinExistence type="predicted"/>
<accession>A0AA40I030</accession>
<evidence type="ECO:0000313" key="3">
    <source>
        <dbReference type="Proteomes" id="UP001177744"/>
    </source>
</evidence>
<dbReference type="EMBL" id="JAULJE010000008">
    <property type="protein sequence ID" value="KAK1340519.1"/>
    <property type="molecule type" value="Genomic_DNA"/>
</dbReference>
<keyword evidence="3" id="KW-1185">Reference proteome</keyword>
<dbReference type="Proteomes" id="UP001177744">
    <property type="component" value="Unassembled WGS sequence"/>
</dbReference>
<name>A0AA40I030_CNENI</name>
<dbReference type="AlphaFoldDB" id="A0AA40I030"/>
<feature type="region of interest" description="Disordered" evidence="1">
    <location>
        <begin position="24"/>
        <end position="43"/>
    </location>
</feature>
<comment type="caution">
    <text evidence="2">The sequence shown here is derived from an EMBL/GenBank/DDBJ whole genome shotgun (WGS) entry which is preliminary data.</text>
</comment>
<reference evidence="2" key="1">
    <citation type="submission" date="2023-06" db="EMBL/GenBank/DDBJ databases">
        <title>Reference genome for the Northern bat (Eptesicus nilssonii), a most northern bat species.</title>
        <authorList>
            <person name="Laine V.N."/>
            <person name="Pulliainen A.T."/>
            <person name="Lilley T.M."/>
        </authorList>
    </citation>
    <scope>NUCLEOTIDE SEQUENCE</scope>
    <source>
        <strain evidence="2">BLF_Eptnil</strain>
        <tissue evidence="2">Kidney</tissue>
    </source>
</reference>
<evidence type="ECO:0000256" key="1">
    <source>
        <dbReference type="SAM" id="MobiDB-lite"/>
    </source>
</evidence>
<sequence length="140" mass="15340">MTSGATFRMKAHCHHLSGLPFSKAWSDQGPESTQGVKVERGGLKGRELDRMLKNTKFMIDNDRSKHTHAIGAGESVICIAHRGRKRDRELETSVREKHRLAASCTPPTGDVPTTKTAAVAAQYLCLRPPSLFSIAAKTKT</sequence>
<gene>
    <name evidence="2" type="ORF">QTO34_019089</name>
</gene>
<organism evidence="2 3">
    <name type="scientific">Cnephaeus nilssonii</name>
    <name type="common">Northern bat</name>
    <name type="synonym">Eptesicus nilssonii</name>
    <dbReference type="NCBI Taxonomy" id="3371016"/>
    <lineage>
        <taxon>Eukaryota</taxon>
        <taxon>Metazoa</taxon>
        <taxon>Chordata</taxon>
        <taxon>Craniata</taxon>
        <taxon>Vertebrata</taxon>
        <taxon>Euteleostomi</taxon>
        <taxon>Mammalia</taxon>
        <taxon>Eutheria</taxon>
        <taxon>Laurasiatheria</taxon>
        <taxon>Chiroptera</taxon>
        <taxon>Yangochiroptera</taxon>
        <taxon>Vespertilionidae</taxon>
        <taxon>Cnephaeus</taxon>
    </lineage>
</organism>
<protein>
    <submittedName>
        <fullName evidence="2">Uncharacterized protein</fullName>
    </submittedName>
</protein>